<dbReference type="PANTHER" id="PTHR11118:SF1">
    <property type="entry name" value="RNA-SPLICING LIGASE RTCB HOMOLOG"/>
    <property type="match status" value="1"/>
</dbReference>
<comment type="subunit">
    <text evidence="13">Monomer.</text>
</comment>
<sequence>MADRAWTGPLEKIDDCRWRIPKSYKREMRVDALLYATEKMLDHIKRDMALEQLANVATLPGIVRYAIAMPDIHWGYGFPIGGVAAMDTETGVISPGGVGYDINCGVRLLRTNLTYDDVEPKLEELVDTLYHMVPAGVGAEGAVVVKSRDEFEKVLVEGARWAVYRRNFGVPEDLECMEEYGCIDGADPDKVSKRAVERGMPQLGTLGSGNHFLEVQVVQEIYNPRIAQAMGIEQVGQIVVMIHCGSRGFGHQVCDDYLDVMELAVRKYGIWLPDRQLACAPFKSPEAQNYLGAMRCAINYAFANRQCITHNVRKAFEKVFGTSWEKLGIQVVYDVAHNIAKVEEHEIDGEKKTVVVHRKGATRAFPPGHPAIPERYRAIGQPVLIPGSMGTGSFLLVGTDGAMKETFGSTCHGAGRVMSRAAAKRSTDVNELLQRLRKQGIIVRGTTKATVVEETPEAYKDVDEVTKCVHQAGISVRVARMRPIGVVKG</sequence>
<feature type="binding site" evidence="11">
    <location>
        <begin position="337"/>
        <end position="338"/>
    </location>
    <ligand>
        <name>GMP</name>
        <dbReference type="ChEBI" id="CHEBI:58115"/>
    </ligand>
</feature>
<dbReference type="Proteomes" id="UP000236173">
    <property type="component" value="Unassembled WGS sequence"/>
</dbReference>
<reference evidence="15" key="1">
    <citation type="submission" date="2017-09" db="EMBL/GenBank/DDBJ databases">
        <title>Metaegenomics of thermophilic ammonia-oxidizing enrichment culture.</title>
        <authorList>
            <person name="Kato S."/>
            <person name="Suzuki K."/>
        </authorList>
    </citation>
    <scope>NUCLEOTIDE SEQUENCE [LARGE SCALE GENOMIC DNA]</scope>
</reference>
<dbReference type="GO" id="GO:0170057">
    <property type="term" value="F:RNA ligase (GTP) activity"/>
    <property type="evidence" value="ECO:0007669"/>
    <property type="project" value="UniProtKB-EC"/>
</dbReference>
<keyword evidence="6 11" id="KW-0342">GTP-binding</keyword>
<dbReference type="SUPFAM" id="SSF103365">
    <property type="entry name" value="Hypothetical protein PH1602"/>
    <property type="match status" value="1"/>
</dbReference>
<dbReference type="EC" id="6.5.1.-" evidence="13"/>
<dbReference type="FunFam" id="3.90.1860.10:FF:000001">
    <property type="entry name" value="tRNA-splicing ligase RtcB homolog"/>
    <property type="match status" value="1"/>
</dbReference>
<comment type="cofactor">
    <cofactor evidence="12 13">
        <name>Mn(2+)</name>
        <dbReference type="ChEBI" id="CHEBI:29035"/>
    </cofactor>
    <text evidence="12 13">Binds 2 manganese ions per subunit.</text>
</comment>
<keyword evidence="5" id="KW-0692">RNA repair</keyword>
<dbReference type="GO" id="GO:0046872">
    <property type="term" value="F:metal ion binding"/>
    <property type="evidence" value="ECO:0007669"/>
    <property type="project" value="UniProtKB-UniRule"/>
</dbReference>
<evidence type="ECO:0000256" key="10">
    <source>
        <dbReference type="PIRSR" id="PIRSR601233-1"/>
    </source>
</evidence>
<evidence type="ECO:0000256" key="7">
    <source>
        <dbReference type="ARBA" id="ARBA00023211"/>
    </source>
</evidence>
<comment type="catalytic activity">
    <reaction evidence="8">
        <text>a 3'-end 3'-phospho-ribonucleotide-RNA + a 5'-end dephospho-ribonucleoside-RNA + GTP = a ribonucleotidyl-ribonucleotide-RNA + GMP + diphosphate</text>
        <dbReference type="Rhea" id="RHEA:68076"/>
        <dbReference type="Rhea" id="RHEA-COMP:10463"/>
        <dbReference type="Rhea" id="RHEA-COMP:13936"/>
        <dbReference type="Rhea" id="RHEA-COMP:17355"/>
        <dbReference type="ChEBI" id="CHEBI:33019"/>
        <dbReference type="ChEBI" id="CHEBI:37565"/>
        <dbReference type="ChEBI" id="CHEBI:58115"/>
        <dbReference type="ChEBI" id="CHEBI:83062"/>
        <dbReference type="ChEBI" id="CHEBI:138284"/>
        <dbReference type="ChEBI" id="CHEBI:173118"/>
        <dbReference type="EC" id="6.5.1.8"/>
    </reaction>
</comment>
<dbReference type="InterPro" id="IPR001233">
    <property type="entry name" value="RtcB"/>
</dbReference>
<dbReference type="Pfam" id="PF01139">
    <property type="entry name" value="RtcB"/>
    <property type="match status" value="1"/>
</dbReference>
<feature type="binding site" evidence="11">
    <location>
        <position position="488"/>
    </location>
    <ligand>
        <name>GMP</name>
        <dbReference type="ChEBI" id="CHEBI:58115"/>
    </ligand>
</feature>
<protein>
    <recommendedName>
        <fullName evidence="13">tRNA-splicing ligase RtcB</fullName>
        <ecNumber evidence="13">6.5.1.-</ecNumber>
    </recommendedName>
</protein>
<proteinExistence type="inferred from homology"/>
<evidence type="ECO:0000256" key="5">
    <source>
        <dbReference type="ARBA" id="ARBA00022800"/>
    </source>
</evidence>
<keyword evidence="7 12" id="KW-0464">Manganese</keyword>
<feature type="binding site" evidence="12">
    <location>
        <position position="243"/>
    </location>
    <ligand>
        <name>Mn(2+)</name>
        <dbReference type="ChEBI" id="CHEBI:29035"/>
        <label>2</label>
    </ligand>
</feature>
<evidence type="ECO:0000256" key="9">
    <source>
        <dbReference type="ARBA" id="ARBA00049514"/>
    </source>
</evidence>
<comment type="caution">
    <text evidence="14">The sequence shown here is derived from an EMBL/GenBank/DDBJ whole genome shotgun (WGS) entry which is preliminary data.</text>
</comment>
<evidence type="ECO:0000256" key="13">
    <source>
        <dbReference type="RuleBase" id="RU371113"/>
    </source>
</evidence>
<dbReference type="PANTHER" id="PTHR11118">
    <property type="entry name" value="RNA-SPLICING LIGASE RTCB HOMOLOG"/>
    <property type="match status" value="1"/>
</dbReference>
<organism evidence="14 15">
    <name type="scientific">Candidatus Fervidibacter japonicus</name>
    <dbReference type="NCBI Taxonomy" id="2035412"/>
    <lineage>
        <taxon>Bacteria</taxon>
        <taxon>Candidatus Fervidibacterota</taxon>
        <taxon>Candidatus Fervidibacter</taxon>
    </lineage>
</organism>
<comment type="similarity">
    <text evidence="1 13">Belongs to the RtcB family.</text>
</comment>
<gene>
    <name evidence="13 14" type="primary">rtcB</name>
    <name evidence="14" type="ORF">HRbin17_01734</name>
</gene>
<keyword evidence="3 12" id="KW-0479">Metal-binding</keyword>
<keyword evidence="4 11" id="KW-0547">Nucleotide-binding</keyword>
<evidence type="ECO:0000313" key="14">
    <source>
        <dbReference type="EMBL" id="GBC99212.1"/>
    </source>
</evidence>
<dbReference type="GO" id="GO:0006396">
    <property type="term" value="P:RNA processing"/>
    <property type="evidence" value="ECO:0007669"/>
    <property type="project" value="InterPro"/>
</dbReference>
<feature type="binding site" evidence="12">
    <location>
        <position position="211"/>
    </location>
    <ligand>
        <name>Mn(2+)</name>
        <dbReference type="ChEBI" id="CHEBI:29035"/>
        <label>1</label>
    </ligand>
</feature>
<dbReference type="Gene3D" id="3.90.1860.10">
    <property type="entry name" value="tRNA-splicing ligase RtcB"/>
    <property type="match status" value="1"/>
</dbReference>
<dbReference type="GO" id="GO:0042245">
    <property type="term" value="P:RNA repair"/>
    <property type="evidence" value="ECO:0007669"/>
    <property type="project" value="UniProtKB-KW"/>
</dbReference>
<feature type="binding site" evidence="11">
    <location>
        <position position="393"/>
    </location>
    <ligand>
        <name>GMP</name>
        <dbReference type="ChEBI" id="CHEBI:58115"/>
    </ligand>
</feature>
<dbReference type="AlphaFoldDB" id="A0A2H5XDF7"/>
<feature type="binding site" evidence="11">
    <location>
        <begin position="210"/>
        <end position="214"/>
    </location>
    <ligand>
        <name>GMP</name>
        <dbReference type="ChEBI" id="CHEBI:58115"/>
    </ligand>
</feature>
<feature type="binding site" evidence="12">
    <location>
        <position position="101"/>
    </location>
    <ligand>
        <name>Mn(2+)</name>
        <dbReference type="ChEBI" id="CHEBI:29035"/>
        <label>1</label>
    </ligand>
</feature>
<comment type="catalytic activity">
    <reaction evidence="9">
        <text>a 3'-end 2',3'-cyclophospho-ribonucleotide-RNA + a 5'-end dephospho-ribonucleoside-RNA + GTP + H2O = a ribonucleotidyl-ribonucleotide-RNA + GMP + diphosphate + H(+)</text>
        <dbReference type="Rhea" id="RHEA:68080"/>
        <dbReference type="Rhea" id="RHEA-COMP:10464"/>
        <dbReference type="Rhea" id="RHEA-COMP:13936"/>
        <dbReference type="Rhea" id="RHEA-COMP:17355"/>
        <dbReference type="ChEBI" id="CHEBI:15377"/>
        <dbReference type="ChEBI" id="CHEBI:15378"/>
        <dbReference type="ChEBI" id="CHEBI:33019"/>
        <dbReference type="ChEBI" id="CHEBI:37565"/>
        <dbReference type="ChEBI" id="CHEBI:58115"/>
        <dbReference type="ChEBI" id="CHEBI:83064"/>
        <dbReference type="ChEBI" id="CHEBI:138284"/>
        <dbReference type="ChEBI" id="CHEBI:173118"/>
        <dbReference type="EC" id="6.5.1.8"/>
    </reaction>
</comment>
<evidence type="ECO:0000256" key="3">
    <source>
        <dbReference type="ARBA" id="ARBA00022723"/>
    </source>
</evidence>
<evidence type="ECO:0000256" key="6">
    <source>
        <dbReference type="ARBA" id="ARBA00023134"/>
    </source>
</evidence>
<evidence type="ECO:0000313" key="15">
    <source>
        <dbReference type="Proteomes" id="UP000236173"/>
    </source>
</evidence>
<evidence type="ECO:0000256" key="11">
    <source>
        <dbReference type="PIRSR" id="PIRSR601233-2"/>
    </source>
</evidence>
<evidence type="ECO:0000256" key="4">
    <source>
        <dbReference type="ARBA" id="ARBA00022741"/>
    </source>
</evidence>
<evidence type="ECO:0000256" key="2">
    <source>
        <dbReference type="ARBA" id="ARBA00022598"/>
    </source>
</evidence>
<evidence type="ECO:0000256" key="12">
    <source>
        <dbReference type="PIRSR" id="PIRSR601233-3"/>
    </source>
</evidence>
<evidence type="ECO:0000256" key="8">
    <source>
        <dbReference type="ARBA" id="ARBA00047746"/>
    </source>
</evidence>
<keyword evidence="2 13" id="KW-0436">Ligase</keyword>
<feature type="active site" description="GMP-histidine intermediate" evidence="10">
    <location>
        <position position="412"/>
    </location>
</feature>
<feature type="binding site" evidence="12">
    <location>
        <position position="337"/>
    </location>
    <ligand>
        <name>Mn(2+)</name>
        <dbReference type="ChEBI" id="CHEBI:29035"/>
        <label>2</label>
    </ligand>
</feature>
<feature type="binding site" evidence="11">
    <location>
        <begin position="412"/>
        <end position="415"/>
    </location>
    <ligand>
        <name>GMP</name>
        <dbReference type="ChEBI" id="CHEBI:58115"/>
    </ligand>
</feature>
<dbReference type="EMBL" id="BEHT01000023">
    <property type="protein sequence ID" value="GBC99212.1"/>
    <property type="molecule type" value="Genomic_DNA"/>
</dbReference>
<feature type="binding site" evidence="11">
    <location>
        <begin position="386"/>
        <end position="389"/>
    </location>
    <ligand>
        <name>GMP</name>
        <dbReference type="ChEBI" id="CHEBI:58115"/>
    </ligand>
</feature>
<dbReference type="GO" id="GO:0005525">
    <property type="term" value="F:GTP binding"/>
    <property type="evidence" value="ECO:0007669"/>
    <property type="project" value="UniProtKB-KW"/>
</dbReference>
<evidence type="ECO:0000256" key="1">
    <source>
        <dbReference type="ARBA" id="ARBA00008071"/>
    </source>
</evidence>
<accession>A0A2H5XDF7</accession>
<dbReference type="PROSITE" id="PS01288">
    <property type="entry name" value="UPF0027"/>
    <property type="match status" value="1"/>
</dbReference>
<name>A0A2H5XDF7_9BACT</name>
<dbReference type="GO" id="GO:0003972">
    <property type="term" value="F:RNA ligase (ATP) activity"/>
    <property type="evidence" value="ECO:0007669"/>
    <property type="project" value="TreeGrafter"/>
</dbReference>
<dbReference type="InterPro" id="IPR036025">
    <property type="entry name" value="RtcB-like_sf"/>
</dbReference>